<feature type="compositionally biased region" description="Low complexity" evidence="2">
    <location>
        <begin position="600"/>
        <end position="621"/>
    </location>
</feature>
<reference evidence="4 5" key="1">
    <citation type="submission" date="2016-02" db="EMBL/GenBank/DDBJ databases">
        <title>Complete genome sequence and transcriptome regulation of the pentose utilising yeast Sugiyamaella lignohabitans.</title>
        <authorList>
            <person name="Bellasio M."/>
            <person name="Peymann A."/>
            <person name="Valli M."/>
            <person name="Sipitzky M."/>
            <person name="Graf A."/>
            <person name="Sauer M."/>
            <person name="Marx H."/>
            <person name="Mattanovich D."/>
        </authorList>
    </citation>
    <scope>NUCLEOTIDE SEQUENCE [LARGE SCALE GENOMIC DNA]</scope>
    <source>
        <strain evidence="4 5">CBS 10342</strain>
    </source>
</reference>
<dbReference type="GO" id="GO:0031982">
    <property type="term" value="C:vesicle"/>
    <property type="evidence" value="ECO:0007669"/>
    <property type="project" value="TreeGrafter"/>
</dbReference>
<dbReference type="SUPFAM" id="SSF48452">
    <property type="entry name" value="TPR-like"/>
    <property type="match status" value="1"/>
</dbReference>
<feature type="region of interest" description="Disordered" evidence="2">
    <location>
        <begin position="1"/>
        <end position="318"/>
    </location>
</feature>
<protein>
    <submittedName>
        <fullName evidence="4">Swa2p</fullName>
    </submittedName>
</protein>
<feature type="compositionally biased region" description="Polar residues" evidence="2">
    <location>
        <begin position="353"/>
        <end position="366"/>
    </location>
</feature>
<evidence type="ECO:0000259" key="3">
    <source>
        <dbReference type="PROSITE" id="PS50030"/>
    </source>
</evidence>
<sequence length="929" mass="99411">MDSFAELKWSSSGTAPGTGTSSKASSKPGTPAPGQAKGLDSFASLAPMGTGSNKPKKLESLSLQERQNMLQKGNGNAFGTSGGSSSTGGSTWSGLDLLSGGIASSERLGKSTVPASGLSNGASGSGSNSLLDGFDDIPGANEISTGSNTEGNVDPETKEDNIDDLFSVFNKPKVDTAKIEKEKDYETIDRAQDRLSSGSGSRSRATPDRQIQLGDDQDDYGDTEYNGDYDEDDYSAEEGVFGNRGHRSALNSSSNRHNSSNGGSRHSSMAGSRAESRAESRTGSRAGSGRGGSSTPSSISSRGPPAADPRDHAIAELMDMGFSDEQAIYALAQTDTGLDVRQAVDVLMMQAHQKATGQPVTAGSRSNSRRKQKDVPVDDISKLASDLSTQFISKAGSLWSMGKKNLAKAIDQYNSQPSSDGTPAWMRDAQRYVSEDESGTPPIHLDSDSDISIKRGRTGTNRPSRRFNDSDFTDDDTPPPSSSQLATDEAMMLESEGPRSRRNKNPATGHRQQPPVPPPSRRYVDDAQSNSIPVPRAVPDSARTPPPPSNTPPIAQRQQPALSRAQLLRERQKERKDDDVMYVSSSRRRGPTSSNQSSRAPTPSLPAQSPAAPSSRIASPKPSIPPREAVSISPTALTMANTSREQGTEAFKRGDFTQATEHYSQALQSIPPKHLLLTLILTNRSTCYLKCGDAKSALADAEQSLAIIGPGLGANEEVEPGKSLKDIWSKAVARKAEAYEHLEKFQDALDSWTVLISNGYSSKQSMDGKRRCQDALSPKPKPRPVTSSTPSRVSTPANDGPQSAAGKAALARVKNAHATAEKNDSERFILHDSVSSRIESWRHGKEDNLRALLGSLDNILWPESGWKKVSLAELVIPKKVKLVYMKAVARTHPDKVSSTATTEQKMIAEGVFITLNKAWDQFKVANNLS</sequence>
<feature type="repeat" description="TPR" evidence="1">
    <location>
        <begin position="640"/>
        <end position="673"/>
    </location>
</feature>
<feature type="compositionally biased region" description="Polar residues" evidence="2">
    <location>
        <begin position="142"/>
        <end position="151"/>
    </location>
</feature>
<dbReference type="GeneID" id="30036956"/>
<dbReference type="Pfam" id="PF00627">
    <property type="entry name" value="UBA"/>
    <property type="match status" value="1"/>
</dbReference>
<dbReference type="PANTHER" id="PTHR23172:SF19">
    <property type="entry name" value="J DOMAIN-CONTAINING PROTEIN"/>
    <property type="match status" value="1"/>
</dbReference>
<dbReference type="InterPro" id="IPR036869">
    <property type="entry name" value="J_dom_sf"/>
</dbReference>
<dbReference type="EMBL" id="CP014502">
    <property type="protein sequence ID" value="ANB13840.1"/>
    <property type="molecule type" value="Genomic_DNA"/>
</dbReference>
<dbReference type="InterPro" id="IPR019734">
    <property type="entry name" value="TPR_rpt"/>
</dbReference>
<evidence type="ECO:0000256" key="1">
    <source>
        <dbReference type="PROSITE-ProRule" id="PRU00339"/>
    </source>
</evidence>
<dbReference type="InterPro" id="IPR011990">
    <property type="entry name" value="TPR-like_helical_dom_sf"/>
</dbReference>
<feature type="compositionally biased region" description="Low complexity" evidence="2">
    <location>
        <begin position="87"/>
        <end position="101"/>
    </location>
</feature>
<gene>
    <name evidence="4" type="primary">SWA2</name>
    <name evidence="4" type="ORF">AWJ20_4787</name>
</gene>
<feature type="compositionally biased region" description="Polar residues" evidence="2">
    <location>
        <begin position="61"/>
        <end position="78"/>
    </location>
</feature>
<keyword evidence="1" id="KW-0802">TPR repeat</keyword>
<dbReference type="SUPFAM" id="SSF46565">
    <property type="entry name" value="Chaperone J-domain"/>
    <property type="match status" value="1"/>
</dbReference>
<dbReference type="RefSeq" id="XP_018736317.1">
    <property type="nucleotide sequence ID" value="XM_018881882.1"/>
</dbReference>
<accession>A0A167EAK3</accession>
<dbReference type="GO" id="GO:0030276">
    <property type="term" value="F:clathrin binding"/>
    <property type="evidence" value="ECO:0007669"/>
    <property type="project" value="TreeGrafter"/>
</dbReference>
<dbReference type="AlphaFoldDB" id="A0A167EAK3"/>
<name>A0A167EAK3_9ASCO</name>
<feature type="compositionally biased region" description="Low complexity" evidence="2">
    <location>
        <begin position="293"/>
        <end position="304"/>
    </location>
</feature>
<dbReference type="Gene3D" id="1.25.40.10">
    <property type="entry name" value="Tetratricopeptide repeat domain"/>
    <property type="match status" value="1"/>
</dbReference>
<feature type="compositionally biased region" description="Basic and acidic residues" evidence="2">
    <location>
        <begin position="567"/>
        <end position="579"/>
    </location>
</feature>
<feature type="region of interest" description="Disordered" evidence="2">
    <location>
        <begin position="762"/>
        <end position="809"/>
    </location>
</feature>
<feature type="compositionally biased region" description="Low complexity" evidence="2">
    <location>
        <begin position="10"/>
        <end position="33"/>
    </location>
</feature>
<dbReference type="OrthoDB" id="1717591at2759"/>
<dbReference type="Proteomes" id="UP000189580">
    <property type="component" value="Chromosome d"/>
</dbReference>
<dbReference type="FunFam" id="1.10.287.110:FF:000002">
    <property type="entry name" value="putative tyrosine-protein phosphatase auxilin isoform X2"/>
    <property type="match status" value="1"/>
</dbReference>
<feature type="compositionally biased region" description="Low complexity" evidence="2">
    <location>
        <begin position="251"/>
        <end position="273"/>
    </location>
</feature>
<dbReference type="GO" id="GO:0005737">
    <property type="term" value="C:cytoplasm"/>
    <property type="evidence" value="ECO:0007669"/>
    <property type="project" value="TreeGrafter"/>
</dbReference>
<dbReference type="InterPro" id="IPR015940">
    <property type="entry name" value="UBA"/>
</dbReference>
<dbReference type="SUPFAM" id="SSF46934">
    <property type="entry name" value="UBA-like"/>
    <property type="match status" value="1"/>
</dbReference>
<dbReference type="Gene3D" id="1.10.287.110">
    <property type="entry name" value="DnaJ domain"/>
    <property type="match status" value="1"/>
</dbReference>
<feature type="region of interest" description="Disordered" evidence="2">
    <location>
        <begin position="352"/>
        <end position="378"/>
    </location>
</feature>
<feature type="compositionally biased region" description="Basic and acidic residues" evidence="2">
    <location>
        <begin position="172"/>
        <end position="193"/>
    </location>
</feature>
<organism evidence="4 5">
    <name type="scientific">Sugiyamaella lignohabitans</name>
    <dbReference type="NCBI Taxonomy" id="796027"/>
    <lineage>
        <taxon>Eukaryota</taxon>
        <taxon>Fungi</taxon>
        <taxon>Dikarya</taxon>
        <taxon>Ascomycota</taxon>
        <taxon>Saccharomycotina</taxon>
        <taxon>Dipodascomycetes</taxon>
        <taxon>Dipodascales</taxon>
        <taxon>Trichomonascaceae</taxon>
        <taxon>Sugiyamaella</taxon>
    </lineage>
</organism>
<feature type="compositionally biased region" description="Low complexity" evidence="2">
    <location>
        <begin position="115"/>
        <end position="131"/>
    </location>
</feature>
<dbReference type="PROSITE" id="PS50030">
    <property type="entry name" value="UBA"/>
    <property type="match status" value="1"/>
</dbReference>
<feature type="compositionally biased region" description="Polar residues" evidence="2">
    <location>
        <begin position="632"/>
        <end position="645"/>
    </location>
</feature>
<feature type="region of interest" description="Disordered" evidence="2">
    <location>
        <begin position="433"/>
        <end position="647"/>
    </location>
</feature>
<feature type="compositionally biased region" description="Acidic residues" evidence="2">
    <location>
        <begin position="215"/>
        <end position="236"/>
    </location>
</feature>
<evidence type="ECO:0000313" key="4">
    <source>
        <dbReference type="EMBL" id="ANB13840.1"/>
    </source>
</evidence>
<evidence type="ECO:0000256" key="2">
    <source>
        <dbReference type="SAM" id="MobiDB-lite"/>
    </source>
</evidence>
<dbReference type="KEGG" id="slb:AWJ20_4787"/>
<feature type="domain" description="UBA" evidence="3">
    <location>
        <begin position="306"/>
        <end position="350"/>
    </location>
</feature>
<dbReference type="GO" id="GO:0072318">
    <property type="term" value="P:clathrin coat disassembly"/>
    <property type="evidence" value="ECO:0007669"/>
    <property type="project" value="TreeGrafter"/>
</dbReference>
<feature type="compositionally biased region" description="Low complexity" evidence="2">
    <location>
        <begin position="784"/>
        <end position="796"/>
    </location>
</feature>
<dbReference type="Gene3D" id="1.10.8.10">
    <property type="entry name" value="DNA helicase RuvA subunit, C-terminal domain"/>
    <property type="match status" value="1"/>
</dbReference>
<proteinExistence type="predicted"/>
<dbReference type="GO" id="GO:0072583">
    <property type="term" value="P:clathrin-dependent endocytosis"/>
    <property type="evidence" value="ECO:0007669"/>
    <property type="project" value="TreeGrafter"/>
</dbReference>
<dbReference type="PROSITE" id="PS50005">
    <property type="entry name" value="TPR"/>
    <property type="match status" value="1"/>
</dbReference>
<dbReference type="PANTHER" id="PTHR23172">
    <property type="entry name" value="AUXILIN/CYCLIN G-ASSOCIATED KINASE-RELATED"/>
    <property type="match status" value="1"/>
</dbReference>
<evidence type="ECO:0000313" key="5">
    <source>
        <dbReference type="Proteomes" id="UP000189580"/>
    </source>
</evidence>
<dbReference type="InterPro" id="IPR009060">
    <property type="entry name" value="UBA-like_sf"/>
</dbReference>
<keyword evidence="5" id="KW-1185">Reference proteome</keyword>